<organism evidence="9">
    <name type="scientific">Guillardia theta (strain CCMP2712)</name>
    <name type="common">Cryptophyte</name>
    <dbReference type="NCBI Taxonomy" id="905079"/>
    <lineage>
        <taxon>Eukaryota</taxon>
        <taxon>Cryptophyceae</taxon>
        <taxon>Pyrenomonadales</taxon>
        <taxon>Geminigeraceae</taxon>
        <taxon>Guillardia</taxon>
    </lineage>
</organism>
<dbReference type="InterPro" id="IPR011545">
    <property type="entry name" value="DEAD/DEAH_box_helicase_dom"/>
</dbReference>
<dbReference type="GO" id="GO:0005524">
    <property type="term" value="F:ATP binding"/>
    <property type="evidence" value="ECO:0007669"/>
    <property type="project" value="UniProtKB-KW"/>
</dbReference>
<protein>
    <recommendedName>
        <fullName evidence="12">RNA helicase</fullName>
    </recommendedName>
</protein>
<dbReference type="SMART" id="SM00490">
    <property type="entry name" value="HELICc"/>
    <property type="match status" value="1"/>
</dbReference>
<dbReference type="GO" id="GO:0003724">
    <property type="term" value="F:RNA helicase activity"/>
    <property type="evidence" value="ECO:0007669"/>
    <property type="project" value="TreeGrafter"/>
</dbReference>
<evidence type="ECO:0000313" key="10">
    <source>
        <dbReference type="EnsemblProtists" id="EKX38245"/>
    </source>
</evidence>
<evidence type="ECO:0000259" key="8">
    <source>
        <dbReference type="PROSITE" id="PS51194"/>
    </source>
</evidence>
<reference evidence="10" key="3">
    <citation type="submission" date="2016-03" db="UniProtKB">
        <authorList>
            <consortium name="EnsemblProtists"/>
        </authorList>
    </citation>
    <scope>IDENTIFICATION</scope>
</reference>
<evidence type="ECO:0000256" key="4">
    <source>
        <dbReference type="ARBA" id="ARBA00022806"/>
    </source>
</evidence>
<dbReference type="OrthoDB" id="4255at2759"/>
<feature type="domain" description="Helicase ATP-binding" evidence="7">
    <location>
        <begin position="32"/>
        <end position="205"/>
    </location>
</feature>
<dbReference type="InterPro" id="IPR014001">
    <property type="entry name" value="Helicase_ATP-bd"/>
</dbReference>
<dbReference type="KEGG" id="gtt:GUITHDRAFT_158516"/>
<sequence length="397" mass="43837">MNLEEVPLSKKVKAKLKECGITSLFPVQVKTFQTLMDGKDVVVRSRTGSGKTIAFALPVIEKILANKTRKHGRLPSCLVIAPTRELAIQIDREFTRIQPEVASTCVYGGVSIGMQVSALRKGVDVVVGTPGRLIDHLVNGTLDVSAVETFILDEADEMLKMGFQDDVERIIEYLPPSKQTNLWSATMPTWVKDLAQKYCKDVVFFDMVGNDSTRTSITIEHIAIACGYDSHANAISRVVKKYGKGGRVLVFCRTKLEVDRLANHPSLKTTARVIHGDVSQLQRERTLQDFRSGKFLILVATDVAARGIDVPEVELVIQTCVPEDSNTFVHRSGRTGRAGRKGVSVVFYSGGEERDLLEIEEELGIQFHLPVGTMPSSSPAHCTLRAAQRVFPSRMRS</sequence>
<dbReference type="AlphaFoldDB" id="L1IQZ7"/>
<evidence type="ECO:0000256" key="1">
    <source>
        <dbReference type="ARBA" id="ARBA00004229"/>
    </source>
</evidence>
<dbReference type="GO" id="GO:0016787">
    <property type="term" value="F:hydrolase activity"/>
    <property type="evidence" value="ECO:0007669"/>
    <property type="project" value="UniProtKB-KW"/>
</dbReference>
<proteinExistence type="inferred from homology"/>
<dbReference type="CDD" id="cd00268">
    <property type="entry name" value="DEADc"/>
    <property type="match status" value="1"/>
</dbReference>
<dbReference type="PANTHER" id="PTHR47959:SF1">
    <property type="entry name" value="ATP-DEPENDENT RNA HELICASE DBPA"/>
    <property type="match status" value="1"/>
</dbReference>
<dbReference type="STRING" id="905079.L1IQZ7"/>
<evidence type="ECO:0000256" key="3">
    <source>
        <dbReference type="ARBA" id="ARBA00022801"/>
    </source>
</evidence>
<dbReference type="SUPFAM" id="SSF52540">
    <property type="entry name" value="P-loop containing nucleoside triphosphate hydrolases"/>
    <property type="match status" value="1"/>
</dbReference>
<dbReference type="HOGENOM" id="CLU_003041_1_3_1"/>
<keyword evidence="5 6" id="KW-0067">ATP-binding</keyword>
<dbReference type="InterPro" id="IPR027417">
    <property type="entry name" value="P-loop_NTPase"/>
</dbReference>
<dbReference type="GO" id="GO:0009507">
    <property type="term" value="C:chloroplast"/>
    <property type="evidence" value="ECO:0007669"/>
    <property type="project" value="UniProtKB-SubCell"/>
</dbReference>
<accession>L1IQZ7</accession>
<dbReference type="PANTHER" id="PTHR47959">
    <property type="entry name" value="ATP-DEPENDENT RNA HELICASE RHLE-RELATED"/>
    <property type="match status" value="1"/>
</dbReference>
<dbReference type="GeneID" id="17295051"/>
<dbReference type="InterPro" id="IPR000629">
    <property type="entry name" value="RNA-helicase_DEAD-box_CS"/>
</dbReference>
<dbReference type="InterPro" id="IPR050079">
    <property type="entry name" value="DEAD_box_RNA_helicase"/>
</dbReference>
<dbReference type="Gene3D" id="3.40.50.300">
    <property type="entry name" value="P-loop containing nucleotide triphosphate hydrolases"/>
    <property type="match status" value="2"/>
</dbReference>
<dbReference type="GO" id="GO:0003676">
    <property type="term" value="F:nucleic acid binding"/>
    <property type="evidence" value="ECO:0007669"/>
    <property type="project" value="InterPro"/>
</dbReference>
<evidence type="ECO:0000313" key="9">
    <source>
        <dbReference type="EMBL" id="EKX38245.1"/>
    </source>
</evidence>
<name>L1IQZ7_GUITC</name>
<reference evidence="9 11" key="1">
    <citation type="journal article" date="2012" name="Nature">
        <title>Algal genomes reveal evolutionary mosaicism and the fate of nucleomorphs.</title>
        <authorList>
            <consortium name="DOE Joint Genome Institute"/>
            <person name="Curtis B.A."/>
            <person name="Tanifuji G."/>
            <person name="Burki F."/>
            <person name="Gruber A."/>
            <person name="Irimia M."/>
            <person name="Maruyama S."/>
            <person name="Arias M.C."/>
            <person name="Ball S.G."/>
            <person name="Gile G.H."/>
            <person name="Hirakawa Y."/>
            <person name="Hopkins J.F."/>
            <person name="Kuo A."/>
            <person name="Rensing S.A."/>
            <person name="Schmutz J."/>
            <person name="Symeonidi A."/>
            <person name="Elias M."/>
            <person name="Eveleigh R.J."/>
            <person name="Herman E.K."/>
            <person name="Klute M.J."/>
            <person name="Nakayama T."/>
            <person name="Obornik M."/>
            <person name="Reyes-Prieto A."/>
            <person name="Armbrust E.V."/>
            <person name="Aves S.J."/>
            <person name="Beiko R.G."/>
            <person name="Coutinho P."/>
            <person name="Dacks J.B."/>
            <person name="Durnford D.G."/>
            <person name="Fast N.M."/>
            <person name="Green B.R."/>
            <person name="Grisdale C.J."/>
            <person name="Hempel F."/>
            <person name="Henrissat B."/>
            <person name="Hoppner M.P."/>
            <person name="Ishida K."/>
            <person name="Kim E."/>
            <person name="Koreny L."/>
            <person name="Kroth P.G."/>
            <person name="Liu Y."/>
            <person name="Malik S.B."/>
            <person name="Maier U.G."/>
            <person name="McRose D."/>
            <person name="Mock T."/>
            <person name="Neilson J.A."/>
            <person name="Onodera N.T."/>
            <person name="Poole A.M."/>
            <person name="Pritham E.J."/>
            <person name="Richards T.A."/>
            <person name="Rocap G."/>
            <person name="Roy S.W."/>
            <person name="Sarai C."/>
            <person name="Schaack S."/>
            <person name="Shirato S."/>
            <person name="Slamovits C.H."/>
            <person name="Spencer D.F."/>
            <person name="Suzuki S."/>
            <person name="Worden A.Z."/>
            <person name="Zauner S."/>
            <person name="Barry K."/>
            <person name="Bell C."/>
            <person name="Bharti A.K."/>
            <person name="Crow J.A."/>
            <person name="Grimwood J."/>
            <person name="Kramer R."/>
            <person name="Lindquist E."/>
            <person name="Lucas S."/>
            <person name="Salamov A."/>
            <person name="McFadden G.I."/>
            <person name="Lane C.E."/>
            <person name="Keeling P.J."/>
            <person name="Gray M.W."/>
            <person name="Grigoriev I.V."/>
            <person name="Archibald J.M."/>
        </authorList>
    </citation>
    <scope>NUCLEOTIDE SEQUENCE</scope>
    <source>
        <strain evidence="9 11">CCMP2712</strain>
    </source>
</reference>
<comment type="subcellular location">
    <subcellularLocation>
        <location evidence="1">Plastid</location>
        <location evidence="1">Chloroplast</location>
    </subcellularLocation>
</comment>
<dbReference type="EMBL" id="JH993050">
    <property type="protein sequence ID" value="EKX38245.1"/>
    <property type="molecule type" value="Genomic_DNA"/>
</dbReference>
<dbReference type="EnsemblProtists" id="EKX38245">
    <property type="protein sequence ID" value="EKX38245"/>
    <property type="gene ID" value="GUITHDRAFT_158516"/>
</dbReference>
<dbReference type="Pfam" id="PF00270">
    <property type="entry name" value="DEAD"/>
    <property type="match status" value="1"/>
</dbReference>
<dbReference type="Proteomes" id="UP000011087">
    <property type="component" value="Unassembled WGS sequence"/>
</dbReference>
<evidence type="ECO:0000313" key="11">
    <source>
        <dbReference type="Proteomes" id="UP000011087"/>
    </source>
</evidence>
<dbReference type="PROSITE" id="PS51194">
    <property type="entry name" value="HELICASE_CTER"/>
    <property type="match status" value="1"/>
</dbReference>
<comment type="similarity">
    <text evidence="6">Belongs to the DEAD box helicase family.</text>
</comment>
<dbReference type="PROSITE" id="PS51192">
    <property type="entry name" value="HELICASE_ATP_BIND_1"/>
    <property type="match status" value="1"/>
</dbReference>
<evidence type="ECO:0000256" key="5">
    <source>
        <dbReference type="ARBA" id="ARBA00022840"/>
    </source>
</evidence>
<keyword evidence="2 6" id="KW-0547">Nucleotide-binding</keyword>
<reference evidence="11" key="2">
    <citation type="submission" date="2012-11" db="EMBL/GenBank/DDBJ databases">
        <authorList>
            <person name="Kuo A."/>
            <person name="Curtis B.A."/>
            <person name="Tanifuji G."/>
            <person name="Burki F."/>
            <person name="Gruber A."/>
            <person name="Irimia M."/>
            <person name="Maruyama S."/>
            <person name="Arias M.C."/>
            <person name="Ball S.G."/>
            <person name="Gile G.H."/>
            <person name="Hirakawa Y."/>
            <person name="Hopkins J.F."/>
            <person name="Rensing S.A."/>
            <person name="Schmutz J."/>
            <person name="Symeonidi A."/>
            <person name="Elias M."/>
            <person name="Eveleigh R.J."/>
            <person name="Herman E.K."/>
            <person name="Klute M.J."/>
            <person name="Nakayama T."/>
            <person name="Obornik M."/>
            <person name="Reyes-Prieto A."/>
            <person name="Armbrust E.V."/>
            <person name="Aves S.J."/>
            <person name="Beiko R.G."/>
            <person name="Coutinho P."/>
            <person name="Dacks J.B."/>
            <person name="Durnford D.G."/>
            <person name="Fast N.M."/>
            <person name="Green B.R."/>
            <person name="Grisdale C."/>
            <person name="Hempe F."/>
            <person name="Henrissat B."/>
            <person name="Hoppner M.P."/>
            <person name="Ishida K.-I."/>
            <person name="Kim E."/>
            <person name="Koreny L."/>
            <person name="Kroth P.G."/>
            <person name="Liu Y."/>
            <person name="Malik S.-B."/>
            <person name="Maier U.G."/>
            <person name="McRose D."/>
            <person name="Mock T."/>
            <person name="Neilson J.A."/>
            <person name="Onodera N.T."/>
            <person name="Poole A.M."/>
            <person name="Pritham E.J."/>
            <person name="Richards T.A."/>
            <person name="Rocap G."/>
            <person name="Roy S.W."/>
            <person name="Sarai C."/>
            <person name="Schaack S."/>
            <person name="Shirato S."/>
            <person name="Slamovits C.H."/>
            <person name="Spencer D.F."/>
            <person name="Suzuki S."/>
            <person name="Worden A.Z."/>
            <person name="Zauner S."/>
            <person name="Barry K."/>
            <person name="Bell C."/>
            <person name="Bharti A.K."/>
            <person name="Crow J.A."/>
            <person name="Grimwood J."/>
            <person name="Kramer R."/>
            <person name="Lindquist E."/>
            <person name="Lucas S."/>
            <person name="Salamov A."/>
            <person name="McFadden G.I."/>
            <person name="Lane C.E."/>
            <person name="Keeling P.J."/>
            <person name="Gray M.W."/>
            <person name="Grigoriev I.V."/>
            <person name="Archibald J.M."/>
        </authorList>
    </citation>
    <scope>NUCLEOTIDE SEQUENCE</scope>
    <source>
        <strain evidence="11">CCMP2712</strain>
    </source>
</reference>
<evidence type="ECO:0000256" key="6">
    <source>
        <dbReference type="RuleBase" id="RU000492"/>
    </source>
</evidence>
<evidence type="ECO:0008006" key="12">
    <source>
        <dbReference type="Google" id="ProtNLM"/>
    </source>
</evidence>
<dbReference type="CDD" id="cd18787">
    <property type="entry name" value="SF2_C_DEAD"/>
    <property type="match status" value="1"/>
</dbReference>
<dbReference type="eggNOG" id="KOG0331">
    <property type="taxonomic scope" value="Eukaryota"/>
</dbReference>
<dbReference type="OMA" id="NEICITA"/>
<dbReference type="PROSITE" id="PS00039">
    <property type="entry name" value="DEAD_ATP_HELICASE"/>
    <property type="match status" value="1"/>
</dbReference>
<dbReference type="InterPro" id="IPR044742">
    <property type="entry name" value="DEAD/DEAH_RhlB"/>
</dbReference>
<keyword evidence="3 6" id="KW-0378">Hydrolase</keyword>
<dbReference type="PaxDb" id="55529-EKX38245"/>
<dbReference type="RefSeq" id="XP_005825225.1">
    <property type="nucleotide sequence ID" value="XM_005825168.1"/>
</dbReference>
<evidence type="ECO:0000256" key="2">
    <source>
        <dbReference type="ARBA" id="ARBA00022741"/>
    </source>
</evidence>
<evidence type="ECO:0000259" key="7">
    <source>
        <dbReference type="PROSITE" id="PS51192"/>
    </source>
</evidence>
<dbReference type="GO" id="GO:0005829">
    <property type="term" value="C:cytosol"/>
    <property type="evidence" value="ECO:0007669"/>
    <property type="project" value="TreeGrafter"/>
</dbReference>
<keyword evidence="11" id="KW-1185">Reference proteome</keyword>
<gene>
    <name evidence="9" type="ORF">GUITHDRAFT_158516</name>
</gene>
<dbReference type="Pfam" id="PF00271">
    <property type="entry name" value="Helicase_C"/>
    <property type="match status" value="1"/>
</dbReference>
<keyword evidence="4 6" id="KW-0347">Helicase</keyword>
<dbReference type="SMART" id="SM00487">
    <property type="entry name" value="DEXDc"/>
    <property type="match status" value="1"/>
</dbReference>
<dbReference type="InterPro" id="IPR001650">
    <property type="entry name" value="Helicase_C-like"/>
</dbReference>
<feature type="domain" description="Helicase C-terminal" evidence="8">
    <location>
        <begin position="234"/>
        <end position="378"/>
    </location>
</feature>